<dbReference type="Proteomes" id="UP000199659">
    <property type="component" value="Unassembled WGS sequence"/>
</dbReference>
<dbReference type="Pfam" id="PF05339">
    <property type="entry name" value="DUF739"/>
    <property type="match status" value="1"/>
</dbReference>
<evidence type="ECO:0000313" key="2">
    <source>
        <dbReference type="Proteomes" id="UP000199659"/>
    </source>
</evidence>
<sequence>MVNTRKIRARIVELGLTYEMISGEMKIAKPTISQKINNVRPMRLDEAQKLVQILQIDKKEYAEYFFV</sequence>
<protein>
    <recommendedName>
        <fullName evidence="3">Cro/C1-type HTH DNA-binding domain-containing protein</fullName>
    </recommendedName>
</protein>
<dbReference type="InterPro" id="IPR008003">
    <property type="entry name" value="DUF739"/>
</dbReference>
<name>A0A1I6JHU9_9FIRM</name>
<dbReference type="EMBL" id="FOYZ01000005">
    <property type="protein sequence ID" value="SFR78512.1"/>
    <property type="molecule type" value="Genomic_DNA"/>
</dbReference>
<dbReference type="GO" id="GO:0003677">
    <property type="term" value="F:DNA binding"/>
    <property type="evidence" value="ECO:0007669"/>
    <property type="project" value="InterPro"/>
</dbReference>
<dbReference type="InterPro" id="IPR010982">
    <property type="entry name" value="Lambda_DNA-bd_dom_sf"/>
</dbReference>
<evidence type="ECO:0000313" key="1">
    <source>
        <dbReference type="EMBL" id="SFR78512.1"/>
    </source>
</evidence>
<organism evidence="1 2">
    <name type="scientific">Anaeromicropila populeti</name>
    <dbReference type="NCBI Taxonomy" id="37658"/>
    <lineage>
        <taxon>Bacteria</taxon>
        <taxon>Bacillati</taxon>
        <taxon>Bacillota</taxon>
        <taxon>Clostridia</taxon>
        <taxon>Lachnospirales</taxon>
        <taxon>Lachnospiraceae</taxon>
        <taxon>Anaeromicropila</taxon>
    </lineage>
</organism>
<keyword evidence="2" id="KW-1185">Reference proteome</keyword>
<dbReference type="RefSeq" id="WP_092560250.1">
    <property type="nucleotide sequence ID" value="NZ_FOYZ01000005.1"/>
</dbReference>
<dbReference type="CDD" id="cd00093">
    <property type="entry name" value="HTH_XRE"/>
    <property type="match status" value="1"/>
</dbReference>
<reference evidence="1 2" key="1">
    <citation type="submission" date="2016-10" db="EMBL/GenBank/DDBJ databases">
        <authorList>
            <person name="de Groot N.N."/>
        </authorList>
    </citation>
    <scope>NUCLEOTIDE SEQUENCE [LARGE SCALE GENOMIC DNA]</scope>
    <source>
        <strain evidence="1 2">743A</strain>
    </source>
</reference>
<accession>A0A1I6JHU9</accession>
<dbReference type="Gene3D" id="1.10.260.40">
    <property type="entry name" value="lambda repressor-like DNA-binding domains"/>
    <property type="match status" value="1"/>
</dbReference>
<proteinExistence type="predicted"/>
<dbReference type="OrthoDB" id="428540at2"/>
<dbReference type="AlphaFoldDB" id="A0A1I6JHU9"/>
<evidence type="ECO:0008006" key="3">
    <source>
        <dbReference type="Google" id="ProtNLM"/>
    </source>
</evidence>
<gene>
    <name evidence="1" type="ORF">SAMN05661086_01700</name>
</gene>
<dbReference type="SUPFAM" id="SSF47413">
    <property type="entry name" value="lambda repressor-like DNA-binding domains"/>
    <property type="match status" value="1"/>
</dbReference>
<dbReference type="InterPro" id="IPR001387">
    <property type="entry name" value="Cro/C1-type_HTH"/>
</dbReference>
<dbReference type="STRING" id="37658.SAMN05661086_01700"/>